<evidence type="ECO:0000313" key="5">
    <source>
        <dbReference type="Proteomes" id="UP000184050"/>
    </source>
</evidence>
<dbReference type="InterPro" id="IPR015797">
    <property type="entry name" value="NUDIX_hydrolase-like_dom_sf"/>
</dbReference>
<dbReference type="OrthoDB" id="9810648at2"/>
<name>A0A1M6JY46_9BACT</name>
<dbReference type="Gene3D" id="3.90.79.10">
    <property type="entry name" value="Nucleoside Triphosphate Pyrophosphohydrolase"/>
    <property type="match status" value="1"/>
</dbReference>
<dbReference type="PANTHER" id="PTHR43046:SF14">
    <property type="entry name" value="MUTT_NUDIX FAMILY PROTEIN"/>
    <property type="match status" value="1"/>
</dbReference>
<dbReference type="PANTHER" id="PTHR43046">
    <property type="entry name" value="GDP-MANNOSE MANNOSYL HYDROLASE"/>
    <property type="match status" value="1"/>
</dbReference>
<dbReference type="RefSeq" id="WP_073170456.1">
    <property type="nucleotide sequence ID" value="NZ_FQZE01000021.1"/>
</dbReference>
<evidence type="ECO:0000313" key="4">
    <source>
        <dbReference type="EMBL" id="SHJ51561.1"/>
    </source>
</evidence>
<gene>
    <name evidence="4" type="ORF">SAMN05444280_12175</name>
</gene>
<keyword evidence="5" id="KW-1185">Reference proteome</keyword>
<comment type="cofactor">
    <cofactor evidence="1">
        <name>Mg(2+)</name>
        <dbReference type="ChEBI" id="CHEBI:18420"/>
    </cofactor>
</comment>
<dbReference type="AlphaFoldDB" id="A0A1M6JY46"/>
<evidence type="ECO:0000259" key="3">
    <source>
        <dbReference type="PROSITE" id="PS51462"/>
    </source>
</evidence>
<sequence length="151" mass="17785">MNEGQFIIRVYGIIFNDKNEILLTDEFQLNTKMTKFPGGGLEFGEGPIDCLRREMREECNGQEIKNIRHFYTTDFFQKALFYENAQLISIYYLANLKPPVKFKISEKPFDFKDLSNGNQSFRWVKIKDLKKAELSFPIDKFAAEELEKKFS</sequence>
<feature type="domain" description="Nudix hydrolase" evidence="3">
    <location>
        <begin position="5"/>
        <end position="147"/>
    </location>
</feature>
<dbReference type="Proteomes" id="UP000184050">
    <property type="component" value="Unassembled WGS sequence"/>
</dbReference>
<proteinExistence type="predicted"/>
<dbReference type="GO" id="GO:0016787">
    <property type="term" value="F:hydrolase activity"/>
    <property type="evidence" value="ECO:0007669"/>
    <property type="project" value="UniProtKB-KW"/>
</dbReference>
<accession>A0A1M6JY46</accession>
<dbReference type="Pfam" id="PF00293">
    <property type="entry name" value="NUDIX"/>
    <property type="match status" value="1"/>
</dbReference>
<reference evidence="4 5" key="1">
    <citation type="submission" date="2016-11" db="EMBL/GenBank/DDBJ databases">
        <authorList>
            <person name="Jaros S."/>
            <person name="Januszkiewicz K."/>
            <person name="Wedrychowicz H."/>
        </authorList>
    </citation>
    <scope>NUCLEOTIDE SEQUENCE [LARGE SCALE GENOMIC DNA]</scope>
    <source>
        <strain evidence="4 5">DSM 27063</strain>
    </source>
</reference>
<dbReference type="STRING" id="1168035.SAMN05444280_12175"/>
<protein>
    <submittedName>
        <fullName evidence="4">NUDIX domain-containing protein</fullName>
    </submittedName>
</protein>
<dbReference type="InterPro" id="IPR000086">
    <property type="entry name" value="NUDIX_hydrolase_dom"/>
</dbReference>
<evidence type="ECO:0000256" key="1">
    <source>
        <dbReference type="ARBA" id="ARBA00001946"/>
    </source>
</evidence>
<dbReference type="EMBL" id="FQZE01000021">
    <property type="protein sequence ID" value="SHJ51561.1"/>
    <property type="molecule type" value="Genomic_DNA"/>
</dbReference>
<evidence type="ECO:0000256" key="2">
    <source>
        <dbReference type="ARBA" id="ARBA00022801"/>
    </source>
</evidence>
<keyword evidence="2" id="KW-0378">Hydrolase</keyword>
<dbReference type="PROSITE" id="PS51462">
    <property type="entry name" value="NUDIX"/>
    <property type="match status" value="1"/>
</dbReference>
<dbReference type="SUPFAM" id="SSF55811">
    <property type="entry name" value="Nudix"/>
    <property type="match status" value="1"/>
</dbReference>
<organism evidence="4 5">
    <name type="scientific">Tangfeifania diversioriginum</name>
    <dbReference type="NCBI Taxonomy" id="1168035"/>
    <lineage>
        <taxon>Bacteria</taxon>
        <taxon>Pseudomonadati</taxon>
        <taxon>Bacteroidota</taxon>
        <taxon>Bacteroidia</taxon>
        <taxon>Marinilabiliales</taxon>
        <taxon>Prolixibacteraceae</taxon>
        <taxon>Tangfeifania</taxon>
    </lineage>
</organism>